<evidence type="ECO:0000256" key="1">
    <source>
        <dbReference type="ARBA" id="ARBA00000830"/>
    </source>
</evidence>
<accession>A0A2W5N106</accession>
<dbReference type="EC" id="3.1.3.18" evidence="4"/>
<dbReference type="PANTHER" id="PTHR43434">
    <property type="entry name" value="PHOSPHOGLYCOLATE PHOSPHATASE"/>
    <property type="match status" value="1"/>
</dbReference>
<dbReference type="GO" id="GO:0008967">
    <property type="term" value="F:phosphoglycolate phosphatase activity"/>
    <property type="evidence" value="ECO:0007669"/>
    <property type="project" value="UniProtKB-EC"/>
</dbReference>
<comment type="pathway">
    <text evidence="2">Organic acid metabolism; glycolate biosynthesis; glycolate from 2-phosphoglycolate: step 1/1.</text>
</comment>
<dbReference type="AlphaFoldDB" id="A0A2W5N106"/>
<dbReference type="SUPFAM" id="SSF56784">
    <property type="entry name" value="HAD-like"/>
    <property type="match status" value="1"/>
</dbReference>
<evidence type="ECO:0000256" key="2">
    <source>
        <dbReference type="ARBA" id="ARBA00004818"/>
    </source>
</evidence>
<dbReference type="Gene3D" id="3.40.50.1000">
    <property type="entry name" value="HAD superfamily/HAD-like"/>
    <property type="match status" value="1"/>
</dbReference>
<dbReference type="GO" id="GO:0006281">
    <property type="term" value="P:DNA repair"/>
    <property type="evidence" value="ECO:0007669"/>
    <property type="project" value="TreeGrafter"/>
</dbReference>
<comment type="similarity">
    <text evidence="3">Belongs to the HAD-like hydrolase superfamily. CbbY/CbbZ/Gph/YieH family.</text>
</comment>
<evidence type="ECO:0000313" key="6">
    <source>
        <dbReference type="Proteomes" id="UP000249417"/>
    </source>
</evidence>
<dbReference type="InterPro" id="IPR050155">
    <property type="entry name" value="HAD-like_hydrolase_sf"/>
</dbReference>
<evidence type="ECO:0000313" key="5">
    <source>
        <dbReference type="EMBL" id="PZQ47056.1"/>
    </source>
</evidence>
<dbReference type="InterPro" id="IPR036412">
    <property type="entry name" value="HAD-like_sf"/>
</dbReference>
<dbReference type="Pfam" id="PF13419">
    <property type="entry name" value="HAD_2"/>
    <property type="match status" value="1"/>
</dbReference>
<dbReference type="PRINTS" id="PR00413">
    <property type="entry name" value="HADHALOGNASE"/>
</dbReference>
<evidence type="ECO:0000256" key="4">
    <source>
        <dbReference type="ARBA" id="ARBA00013078"/>
    </source>
</evidence>
<proteinExistence type="inferred from homology"/>
<comment type="caution">
    <text evidence="5">The sequence shown here is derived from an EMBL/GenBank/DDBJ whole genome shotgun (WGS) entry which is preliminary data.</text>
</comment>
<dbReference type="EMBL" id="QFQB01000018">
    <property type="protein sequence ID" value="PZQ47056.1"/>
    <property type="molecule type" value="Genomic_DNA"/>
</dbReference>
<dbReference type="InterPro" id="IPR041492">
    <property type="entry name" value="HAD_2"/>
</dbReference>
<dbReference type="InterPro" id="IPR006439">
    <property type="entry name" value="HAD-SF_hydro_IA"/>
</dbReference>
<dbReference type="InterPro" id="IPR023198">
    <property type="entry name" value="PGP-like_dom2"/>
</dbReference>
<dbReference type="Gene3D" id="1.10.150.240">
    <property type="entry name" value="Putative phosphatase, domain 2"/>
    <property type="match status" value="1"/>
</dbReference>
<reference evidence="5 6" key="1">
    <citation type="submission" date="2017-08" db="EMBL/GenBank/DDBJ databases">
        <title>Infants hospitalized years apart are colonized by the same room-sourced microbial strains.</title>
        <authorList>
            <person name="Brooks B."/>
            <person name="Olm M.R."/>
            <person name="Firek B.A."/>
            <person name="Baker R."/>
            <person name="Thomas B.C."/>
            <person name="Morowitz M.J."/>
            <person name="Banfield J.F."/>
        </authorList>
    </citation>
    <scope>NUCLEOTIDE SEQUENCE [LARGE SCALE GENOMIC DNA]</scope>
    <source>
        <strain evidence="5">S2_005_002_R2_29</strain>
    </source>
</reference>
<protein>
    <recommendedName>
        <fullName evidence="4">phosphoglycolate phosphatase</fullName>
        <ecNumber evidence="4">3.1.3.18</ecNumber>
    </recommendedName>
</protein>
<comment type="catalytic activity">
    <reaction evidence="1">
        <text>2-phosphoglycolate + H2O = glycolate + phosphate</text>
        <dbReference type="Rhea" id="RHEA:14369"/>
        <dbReference type="ChEBI" id="CHEBI:15377"/>
        <dbReference type="ChEBI" id="CHEBI:29805"/>
        <dbReference type="ChEBI" id="CHEBI:43474"/>
        <dbReference type="ChEBI" id="CHEBI:58033"/>
        <dbReference type="EC" id="3.1.3.18"/>
    </reaction>
</comment>
<dbReference type="InterPro" id="IPR023214">
    <property type="entry name" value="HAD_sf"/>
</dbReference>
<organism evidence="5 6">
    <name type="scientific">Micavibrio aeruginosavorus</name>
    <dbReference type="NCBI Taxonomy" id="349221"/>
    <lineage>
        <taxon>Bacteria</taxon>
        <taxon>Pseudomonadati</taxon>
        <taxon>Bdellovibrionota</taxon>
        <taxon>Bdellovibrionia</taxon>
        <taxon>Bdellovibrionales</taxon>
        <taxon>Pseudobdellovibrionaceae</taxon>
        <taxon>Micavibrio</taxon>
    </lineage>
</organism>
<sequence length="221" mass="24979">MSIDLSHIEGVIWDLDGTLYRYDHLFIEACNIACAHTAIELGAKLDFDSALALARKSFEDKGNSSHYFCEYHGIDYRDLHTPYHDRVDISIIAKNAEMIAALEAIDKPMVILTNASRNWVRRILEHTGMDHLFVDQKIVALEDVDFKAKAHHKDGFQMGLSALHKKATQVLMVEDLPRNLPHAKEMGMTTALVHHGKIPDDHAAHIDHSFQTTLELAHALR</sequence>
<gene>
    <name evidence="5" type="ORF">DI551_04040</name>
</gene>
<dbReference type="PANTHER" id="PTHR43434:SF1">
    <property type="entry name" value="PHOSPHOGLYCOLATE PHOSPHATASE"/>
    <property type="match status" value="1"/>
</dbReference>
<evidence type="ECO:0000256" key="3">
    <source>
        <dbReference type="ARBA" id="ARBA00006171"/>
    </source>
</evidence>
<dbReference type="Proteomes" id="UP000249417">
    <property type="component" value="Unassembled WGS sequence"/>
</dbReference>
<name>A0A2W5N106_9BACT</name>